<comment type="similarity">
    <text evidence="1">Belongs to the metallo-beta-lactamase superfamily.</text>
</comment>
<dbReference type="Gene3D" id="3.60.15.10">
    <property type="entry name" value="Ribonuclease Z/Hydroxyacylglutathione hydrolase-like"/>
    <property type="match status" value="1"/>
</dbReference>
<dbReference type="EMBL" id="CP039865">
    <property type="protein sequence ID" value="QCK88545.1"/>
    <property type="molecule type" value="Genomic_DNA"/>
</dbReference>
<feature type="domain" description="Metallo-beta-lactamase" evidence="5">
    <location>
        <begin position="53"/>
        <end position="259"/>
    </location>
</feature>
<dbReference type="SMART" id="SM00849">
    <property type="entry name" value="Lactamase_B"/>
    <property type="match status" value="1"/>
</dbReference>
<dbReference type="Pfam" id="PF00753">
    <property type="entry name" value="Lactamase_B"/>
    <property type="match status" value="1"/>
</dbReference>
<dbReference type="SUPFAM" id="SSF56281">
    <property type="entry name" value="Metallo-hydrolase/oxidoreductase"/>
    <property type="match status" value="1"/>
</dbReference>
<name>A0A4D7QMQ5_9HYPH</name>
<keyword evidence="3 6" id="KW-0378">Hydrolase</keyword>
<organism evidence="6 7">
    <name type="scientific">Phreatobacter aquaticus</name>
    <dbReference type="NCBI Taxonomy" id="2570229"/>
    <lineage>
        <taxon>Bacteria</taxon>
        <taxon>Pseudomonadati</taxon>
        <taxon>Pseudomonadota</taxon>
        <taxon>Alphaproteobacteria</taxon>
        <taxon>Hyphomicrobiales</taxon>
        <taxon>Phreatobacteraceae</taxon>
        <taxon>Phreatobacter</taxon>
    </lineage>
</organism>
<proteinExistence type="inferred from homology"/>
<keyword evidence="4" id="KW-0862">Zinc</keyword>
<dbReference type="AlphaFoldDB" id="A0A4D7QMQ5"/>
<dbReference type="Proteomes" id="UP000298588">
    <property type="component" value="Chromosome"/>
</dbReference>
<dbReference type="GO" id="GO:0016787">
    <property type="term" value="F:hydrolase activity"/>
    <property type="evidence" value="ECO:0007669"/>
    <property type="project" value="UniProtKB-KW"/>
</dbReference>
<accession>A0A4D7QMQ5</accession>
<evidence type="ECO:0000256" key="3">
    <source>
        <dbReference type="ARBA" id="ARBA00022801"/>
    </source>
</evidence>
<gene>
    <name evidence="6" type="ORF">E8L99_00040</name>
</gene>
<evidence type="ECO:0000256" key="1">
    <source>
        <dbReference type="ARBA" id="ARBA00007749"/>
    </source>
</evidence>
<evidence type="ECO:0000313" key="7">
    <source>
        <dbReference type="Proteomes" id="UP000298588"/>
    </source>
</evidence>
<dbReference type="InterPro" id="IPR036866">
    <property type="entry name" value="RibonucZ/Hydroxyglut_hydro"/>
</dbReference>
<dbReference type="OrthoDB" id="9773738at2"/>
<dbReference type="KEGG" id="paqt:E8L99_00040"/>
<evidence type="ECO:0000313" key="6">
    <source>
        <dbReference type="EMBL" id="QCK88545.1"/>
    </source>
</evidence>
<protein>
    <submittedName>
        <fullName evidence="6">MBL fold metallo-hydrolase</fullName>
    </submittedName>
</protein>
<evidence type="ECO:0000256" key="2">
    <source>
        <dbReference type="ARBA" id="ARBA00022723"/>
    </source>
</evidence>
<keyword evidence="2" id="KW-0479">Metal-binding</keyword>
<reference evidence="6 7" key="1">
    <citation type="submission" date="2019-04" db="EMBL/GenBank/DDBJ databases">
        <title>Phreatobacter aquaticus sp. nov.</title>
        <authorList>
            <person name="Choi A."/>
            <person name="Baek K."/>
        </authorList>
    </citation>
    <scope>NUCLEOTIDE SEQUENCE [LARGE SCALE GENOMIC DNA]</scope>
    <source>
        <strain evidence="6 7">NMCR1094</strain>
    </source>
</reference>
<dbReference type="PANTHER" id="PTHR42978">
    <property type="entry name" value="QUORUM-QUENCHING LACTONASE YTNP-RELATED-RELATED"/>
    <property type="match status" value="1"/>
</dbReference>
<dbReference type="CDD" id="cd16277">
    <property type="entry name" value="metallo-hydrolase-like_MBL-fold"/>
    <property type="match status" value="1"/>
</dbReference>
<evidence type="ECO:0000259" key="5">
    <source>
        <dbReference type="SMART" id="SM00849"/>
    </source>
</evidence>
<keyword evidence="7" id="KW-1185">Reference proteome</keyword>
<dbReference type="GO" id="GO:0046872">
    <property type="term" value="F:metal ion binding"/>
    <property type="evidence" value="ECO:0007669"/>
    <property type="project" value="UniProtKB-KW"/>
</dbReference>
<dbReference type="PANTHER" id="PTHR42978:SF6">
    <property type="entry name" value="QUORUM-QUENCHING LACTONASE YTNP-RELATED"/>
    <property type="match status" value="1"/>
</dbReference>
<sequence>MTIHRVIEQEGSFMNAFEMFPGLTPDVLAANQSWLAKVGAIDADAMLQLCFQAYVIKTPHHVVLVDSCIGNDKPRPQRAAWNMKTDDRFATGLAAAGVTVNDIDFVLCTHMHADHVGWNTRLENGRWVPTFPKARYLFSETEYRTWTEANAKAPVLAFQDSVLPVIEAGRAEIVGDDHGIGDHIRFMPTPGHTAGHVAFAFGKGRDVAVAPGDLIHSPLQTLYPELSSKFDVDQALAGRTRRRFLERYSDTDTLCCMAHFPSPSVGRIKPWREGFTCAPVEG</sequence>
<evidence type="ECO:0000256" key="4">
    <source>
        <dbReference type="ARBA" id="ARBA00022833"/>
    </source>
</evidence>
<dbReference type="InterPro" id="IPR051013">
    <property type="entry name" value="MBL_superfamily_lactonases"/>
</dbReference>
<dbReference type="InterPro" id="IPR001279">
    <property type="entry name" value="Metallo-B-lactamas"/>
</dbReference>